<dbReference type="GO" id="GO:1901170">
    <property type="term" value="P:naphthalene catabolic process"/>
    <property type="evidence" value="ECO:0007669"/>
    <property type="project" value="InterPro"/>
</dbReference>
<dbReference type="InterPro" id="IPR044087">
    <property type="entry name" value="NahD-like"/>
</dbReference>
<evidence type="ECO:0000256" key="1">
    <source>
        <dbReference type="PIRNR" id="PIRNR006386"/>
    </source>
</evidence>
<protein>
    <recommendedName>
        <fullName evidence="1">2-hydroxychromene-2-carboxylate isomerase</fullName>
        <ecNumber evidence="1">5.99.1.4</ecNumber>
    </recommendedName>
</protein>
<dbReference type="Gene3D" id="3.40.30.10">
    <property type="entry name" value="Glutaredoxin"/>
    <property type="match status" value="1"/>
</dbReference>
<organism evidence="4 5">
    <name type="scientific">Sedimenticola selenatireducens</name>
    <dbReference type="NCBI Taxonomy" id="191960"/>
    <lineage>
        <taxon>Bacteria</taxon>
        <taxon>Pseudomonadati</taxon>
        <taxon>Pseudomonadota</taxon>
        <taxon>Gammaproteobacteria</taxon>
        <taxon>Chromatiales</taxon>
        <taxon>Sedimenticolaceae</taxon>
        <taxon>Sedimenticola</taxon>
    </lineage>
</organism>
<dbReference type="InterPro" id="IPR001853">
    <property type="entry name" value="DSBA-like_thioredoxin_dom"/>
</dbReference>
<sequence length="214" mass="24272">MSEPKTIEWFYDFISPYAYLASQTLDRFPADVRIMRRPILFAGILKQWETRGPGEIAPMRKFTYRQIAWLAEKNTIPLKFPPLHPFNPLKLLRLNIALGDDPSIADRLFRFVWAEGKSSDNPADWASLLDDLGLDSKQAADLVSAPDVKSRLIANTQQAISRDIFGVPGFIIDEEVFWGFDSMPLINDYLQDPALFNRPAMRQADGVGEGIKRG</sequence>
<dbReference type="PANTHER" id="PTHR42943">
    <property type="entry name" value="GLUTATHIONE S-TRANSFERASE KAPPA"/>
    <property type="match status" value="1"/>
</dbReference>
<evidence type="ECO:0000313" key="5">
    <source>
        <dbReference type="Proteomes" id="UP000235015"/>
    </source>
</evidence>
<comment type="caution">
    <text evidence="4">The sequence shown here is derived from an EMBL/GenBank/DDBJ whole genome shotgun (WGS) entry which is preliminary data.</text>
</comment>
<dbReference type="Pfam" id="PF01323">
    <property type="entry name" value="DSBA"/>
    <property type="match status" value="1"/>
</dbReference>
<reference evidence="4 5" key="1">
    <citation type="submission" date="2017-11" db="EMBL/GenBank/DDBJ databases">
        <title>Genome-resolved metagenomics identifies genetic mobility, metabolic interactions, and unexpected diversity in perchlorate-reducing communities.</title>
        <authorList>
            <person name="Barnum T.P."/>
            <person name="Figueroa I.A."/>
            <person name="Carlstrom C.I."/>
            <person name="Lucas L.N."/>
            <person name="Engelbrektson A.L."/>
            <person name="Coates J.D."/>
        </authorList>
    </citation>
    <scope>NUCLEOTIDE SEQUENCE [LARGE SCALE GENOMIC DNA]</scope>
    <source>
        <strain evidence="4">BM301</strain>
    </source>
</reference>
<dbReference type="Proteomes" id="UP000235015">
    <property type="component" value="Unassembled WGS sequence"/>
</dbReference>
<comment type="similarity">
    <text evidence="1">Belongs to the GST superfamily. NadH family.</text>
</comment>
<feature type="domain" description="DSBA-like thioredoxin" evidence="3">
    <location>
        <begin position="6"/>
        <end position="191"/>
    </location>
</feature>
<dbReference type="EMBL" id="PKUN01000005">
    <property type="protein sequence ID" value="PLX62383.1"/>
    <property type="molecule type" value="Genomic_DNA"/>
</dbReference>
<evidence type="ECO:0000259" key="3">
    <source>
        <dbReference type="Pfam" id="PF01323"/>
    </source>
</evidence>
<accession>A0A2N6CYE9</accession>
<dbReference type="PANTHER" id="PTHR42943:SF2">
    <property type="entry name" value="GLUTATHIONE S-TRANSFERASE KAPPA 1"/>
    <property type="match status" value="1"/>
</dbReference>
<comment type="catalytic activity">
    <reaction evidence="1">
        <text>2-hydroxychromene-2-carboxylate = (3E)-4-(2-hydroxyphenyl)-2-oxobut-3-enoate</text>
        <dbReference type="Rhea" id="RHEA:27401"/>
        <dbReference type="ChEBI" id="CHEBI:59350"/>
        <dbReference type="ChEBI" id="CHEBI:59353"/>
        <dbReference type="EC" id="5.99.1.4"/>
    </reaction>
</comment>
<dbReference type="EC" id="5.99.1.4" evidence="1"/>
<dbReference type="GO" id="GO:0006749">
    <property type="term" value="P:glutathione metabolic process"/>
    <property type="evidence" value="ECO:0007669"/>
    <property type="project" value="TreeGrafter"/>
</dbReference>
<gene>
    <name evidence="4" type="ORF">C0630_05905</name>
</gene>
<dbReference type="GO" id="GO:0004602">
    <property type="term" value="F:glutathione peroxidase activity"/>
    <property type="evidence" value="ECO:0007669"/>
    <property type="project" value="TreeGrafter"/>
</dbReference>
<evidence type="ECO:0000313" key="4">
    <source>
        <dbReference type="EMBL" id="PLX62383.1"/>
    </source>
</evidence>
<dbReference type="GO" id="GO:0004364">
    <property type="term" value="F:glutathione transferase activity"/>
    <property type="evidence" value="ECO:0007669"/>
    <property type="project" value="TreeGrafter"/>
</dbReference>
<dbReference type="InterPro" id="IPR051924">
    <property type="entry name" value="GST_Kappa/NadH"/>
</dbReference>
<feature type="active site" description="Nucleophile" evidence="2">
    <location>
        <position position="15"/>
    </location>
</feature>
<dbReference type="SUPFAM" id="SSF52833">
    <property type="entry name" value="Thioredoxin-like"/>
    <property type="match status" value="1"/>
</dbReference>
<dbReference type="GO" id="GO:0018845">
    <property type="term" value="F:2-hydroxychromene-2-carboxylate isomerase activity"/>
    <property type="evidence" value="ECO:0007669"/>
    <property type="project" value="UniProtKB-UniRule"/>
</dbReference>
<dbReference type="STRING" id="1111735.GCA_000428045_02334"/>
<dbReference type="InterPro" id="IPR036249">
    <property type="entry name" value="Thioredoxin-like_sf"/>
</dbReference>
<dbReference type="InterPro" id="IPR014440">
    <property type="entry name" value="HCCAis_GSTk"/>
</dbReference>
<dbReference type="RefSeq" id="WP_273438306.1">
    <property type="nucleotide sequence ID" value="NZ_PKUN01000005.1"/>
</dbReference>
<name>A0A2N6CYE9_9GAMM</name>
<dbReference type="AlphaFoldDB" id="A0A2N6CYE9"/>
<dbReference type="PIRSF" id="PIRSF006386">
    <property type="entry name" value="HCCAis_GSTk"/>
    <property type="match status" value="1"/>
</dbReference>
<proteinExistence type="inferred from homology"/>
<keyword evidence="1 4" id="KW-0413">Isomerase</keyword>
<dbReference type="CDD" id="cd03022">
    <property type="entry name" value="DsbA_HCCA_Iso"/>
    <property type="match status" value="1"/>
</dbReference>
<evidence type="ECO:0000256" key="2">
    <source>
        <dbReference type="PIRSR" id="PIRSR006386-1"/>
    </source>
</evidence>